<reference evidence="3 4" key="2">
    <citation type="journal article" date="2023" name="ChemBioChem">
        <title>Acyltransferase Domain Exchange between Two Independent Type I Polyketide Synthases in the Same Producer Strain of Macrolide Antibiotics.</title>
        <authorList>
            <person name="Kudo F."/>
            <person name="Kishikawa K."/>
            <person name="Tsuboi K."/>
            <person name="Kido T."/>
            <person name="Usui T."/>
            <person name="Hashimoto J."/>
            <person name="Shin-Ya K."/>
            <person name="Miyanaga A."/>
            <person name="Eguchi T."/>
        </authorList>
    </citation>
    <scope>NUCLEOTIDE SEQUENCE [LARGE SCALE GENOMIC DNA]</scope>
    <source>
        <strain evidence="3 4">A-8890</strain>
    </source>
</reference>
<feature type="region of interest" description="Disordered" evidence="1">
    <location>
        <begin position="1"/>
        <end position="20"/>
    </location>
</feature>
<reference evidence="3 4" key="1">
    <citation type="journal article" date="2010" name="ChemBioChem">
        <title>Cloning and characterization of the biosynthetic gene cluster of 16-membered macrolide antibiotic FD-891: involvement of a dual functional cytochrome P450 monooxygenase catalyzing epoxidation and hydroxylation.</title>
        <authorList>
            <person name="Kudo F."/>
            <person name="Motegi A."/>
            <person name="Mizoue K."/>
            <person name="Eguchi T."/>
        </authorList>
    </citation>
    <scope>NUCLEOTIDE SEQUENCE [LARGE SCALE GENOMIC DNA]</scope>
    <source>
        <strain evidence="3 4">A-8890</strain>
    </source>
</reference>
<dbReference type="Pfam" id="PF13649">
    <property type="entry name" value="Methyltransf_25"/>
    <property type="match status" value="1"/>
</dbReference>
<keyword evidence="4" id="KW-1185">Reference proteome</keyword>
<protein>
    <submittedName>
        <fullName evidence="3">Methyltransferase</fullName>
    </submittedName>
</protein>
<dbReference type="CDD" id="cd02440">
    <property type="entry name" value="AdoMet_MTases"/>
    <property type="match status" value="1"/>
</dbReference>
<evidence type="ECO:0000256" key="1">
    <source>
        <dbReference type="SAM" id="MobiDB-lite"/>
    </source>
</evidence>
<evidence type="ECO:0000313" key="3">
    <source>
        <dbReference type="EMBL" id="BBC28773.1"/>
    </source>
</evidence>
<dbReference type="InterPro" id="IPR029063">
    <property type="entry name" value="SAM-dependent_MTases_sf"/>
</dbReference>
<dbReference type="EMBL" id="AP018448">
    <property type="protein sequence ID" value="BBC28773.1"/>
    <property type="molecule type" value="Genomic_DNA"/>
</dbReference>
<name>A0ABM7EZG5_9ACTN</name>
<dbReference type="InterPro" id="IPR041698">
    <property type="entry name" value="Methyltransf_25"/>
</dbReference>
<evidence type="ECO:0000313" key="4">
    <source>
        <dbReference type="Proteomes" id="UP001321542"/>
    </source>
</evidence>
<evidence type="ECO:0000259" key="2">
    <source>
        <dbReference type="Pfam" id="PF13649"/>
    </source>
</evidence>
<organism evidence="3 4">
    <name type="scientific">Streptomyces graminofaciens</name>
    <dbReference type="NCBI Taxonomy" id="68212"/>
    <lineage>
        <taxon>Bacteria</taxon>
        <taxon>Bacillati</taxon>
        <taxon>Actinomycetota</taxon>
        <taxon>Actinomycetes</taxon>
        <taxon>Kitasatosporales</taxon>
        <taxon>Streptomycetaceae</taxon>
        <taxon>Streptomyces</taxon>
    </lineage>
</organism>
<dbReference type="SUPFAM" id="SSF53335">
    <property type="entry name" value="S-adenosyl-L-methionine-dependent methyltransferases"/>
    <property type="match status" value="1"/>
</dbReference>
<proteinExistence type="predicted"/>
<feature type="domain" description="Methyltransferase" evidence="2">
    <location>
        <begin position="78"/>
        <end position="172"/>
    </location>
</feature>
<dbReference type="RefSeq" id="WP_286246661.1">
    <property type="nucleotide sequence ID" value="NZ_AP018448.1"/>
</dbReference>
<dbReference type="GO" id="GO:0032259">
    <property type="term" value="P:methylation"/>
    <property type="evidence" value="ECO:0007669"/>
    <property type="project" value="UniProtKB-KW"/>
</dbReference>
<feature type="compositionally biased region" description="Basic and acidic residues" evidence="1">
    <location>
        <begin position="272"/>
        <end position="282"/>
    </location>
</feature>
<dbReference type="Gene3D" id="3.40.50.150">
    <property type="entry name" value="Vaccinia Virus protein VP39"/>
    <property type="match status" value="1"/>
</dbReference>
<dbReference type="Proteomes" id="UP001321542">
    <property type="component" value="Chromosome"/>
</dbReference>
<dbReference type="PANTHER" id="PTHR44068:SF11">
    <property type="entry name" value="GERANYL DIPHOSPHATE 2-C-METHYLTRANSFERASE"/>
    <property type="match status" value="1"/>
</dbReference>
<sequence>MTHPTARQPAPLPPTEDPADHFDAFHAARARTDLVARLYEAAMGEDYPHEVNASTSCDWPLLGLMTTRLRMRPGQRLVDAGCGTGGIGLWLARALNARLEGIDISPVALARATRRRSRFVPADRAAFHVASIDATGLPDRHAHGIICIDALSFTQDRGKAVRELGRILAPGGRLTLTRSLRPGAEPAWEEQAHAAGLTVEHIDERPGEPAMWERLYRLWLAHADDLHRELGDQARFMLHEARRMLPALNGRRAVLLTLRRPPTPHAEDEEADRMPEPGRRAEGTVTSERTPQ</sequence>
<feature type="region of interest" description="Disordered" evidence="1">
    <location>
        <begin position="259"/>
        <end position="292"/>
    </location>
</feature>
<dbReference type="PANTHER" id="PTHR44068">
    <property type="entry name" value="ZGC:194242"/>
    <property type="match status" value="1"/>
</dbReference>
<keyword evidence="3" id="KW-0489">Methyltransferase</keyword>
<keyword evidence="3" id="KW-0808">Transferase</keyword>
<dbReference type="InterPro" id="IPR050447">
    <property type="entry name" value="Erg6_SMT_methyltransf"/>
</dbReference>
<accession>A0ABM7EZG5</accession>
<dbReference type="GO" id="GO:0008168">
    <property type="term" value="F:methyltransferase activity"/>
    <property type="evidence" value="ECO:0007669"/>
    <property type="project" value="UniProtKB-KW"/>
</dbReference>
<gene>
    <name evidence="3" type="ORF">SGFS_000640</name>
</gene>